<dbReference type="PANTHER" id="PTHR22426:SF2">
    <property type="entry name" value="ARGININE_SERINE-RICH COILED-COIL PROTEIN 2"/>
    <property type="match status" value="1"/>
</dbReference>
<reference evidence="3" key="1">
    <citation type="submission" date="2020-10" db="EMBL/GenBank/DDBJ databases">
        <authorList>
            <person name="Kikuchi T."/>
        </authorList>
    </citation>
    <scope>NUCLEOTIDE SEQUENCE</scope>
    <source>
        <strain evidence="3">NKZ352</strain>
    </source>
</reference>
<dbReference type="PANTHER" id="PTHR22426">
    <property type="entry name" value="ARGININE_SERINE-RICH COILED-COIL PROTEIN 2"/>
    <property type="match status" value="1"/>
</dbReference>
<comment type="caution">
    <text evidence="3">The sequence shown here is derived from an EMBL/GenBank/DDBJ whole genome shotgun (WGS) entry which is preliminary data.</text>
</comment>
<accession>A0A8S1GQY9</accession>
<protein>
    <recommendedName>
        <fullName evidence="2">Small acidic protein-like domain-containing protein</fullName>
    </recommendedName>
</protein>
<evidence type="ECO:0000313" key="4">
    <source>
        <dbReference type="Proteomes" id="UP000835052"/>
    </source>
</evidence>
<feature type="compositionally biased region" description="Basic and acidic residues" evidence="1">
    <location>
        <begin position="41"/>
        <end position="107"/>
    </location>
</feature>
<dbReference type="EMBL" id="CAJGYM010000003">
    <property type="protein sequence ID" value="CAD6185846.1"/>
    <property type="molecule type" value="Genomic_DNA"/>
</dbReference>
<dbReference type="Proteomes" id="UP000835052">
    <property type="component" value="Unassembled WGS sequence"/>
</dbReference>
<proteinExistence type="predicted"/>
<dbReference type="AlphaFoldDB" id="A0A8S1GQY9"/>
<feature type="domain" description="Small acidic protein-like" evidence="2">
    <location>
        <begin position="167"/>
        <end position="239"/>
    </location>
</feature>
<organism evidence="3 4">
    <name type="scientific">Caenorhabditis auriculariae</name>
    <dbReference type="NCBI Taxonomy" id="2777116"/>
    <lineage>
        <taxon>Eukaryota</taxon>
        <taxon>Metazoa</taxon>
        <taxon>Ecdysozoa</taxon>
        <taxon>Nematoda</taxon>
        <taxon>Chromadorea</taxon>
        <taxon>Rhabditida</taxon>
        <taxon>Rhabditina</taxon>
        <taxon>Rhabditomorpha</taxon>
        <taxon>Rhabditoidea</taxon>
        <taxon>Rhabditidae</taxon>
        <taxon>Peloderinae</taxon>
        <taxon>Caenorhabditis</taxon>
    </lineage>
</organism>
<keyword evidence="4" id="KW-1185">Reference proteome</keyword>
<sequence length="241" mass="27926">MAKHTKFESSDEELDTHKKRKERKSPAEEKHEHKERSQKKDRRDRERSPDRRDVEKPKPTRRDDNDRRDRDRREDRQRDREFDNRRRERHERGGDFRRDRRGDRDNGGKFGQKSFEKRLNPEELAQQKKLLWGSKKAESDTAPDTSANDGAGSSGTTAAVPKNAGLWSSAIAATGVDGNQANKFMRLMGVKNAPVEKAATDGKKMDEERVKQEKLMRDLDKQYAIARESTHMGRGMGLGFH</sequence>
<dbReference type="Pfam" id="PF15477">
    <property type="entry name" value="SMAP"/>
    <property type="match status" value="1"/>
</dbReference>
<dbReference type="InterPro" id="IPR028124">
    <property type="entry name" value="SMAP_dom"/>
</dbReference>
<name>A0A8S1GQY9_9PELO</name>
<feature type="region of interest" description="Disordered" evidence="1">
    <location>
        <begin position="1"/>
        <end position="160"/>
    </location>
</feature>
<gene>
    <name evidence="3" type="ORF">CAUJ_LOCUS1765</name>
</gene>
<feature type="compositionally biased region" description="Basic and acidic residues" evidence="1">
    <location>
        <begin position="24"/>
        <end position="35"/>
    </location>
</feature>
<evidence type="ECO:0000256" key="1">
    <source>
        <dbReference type="SAM" id="MobiDB-lite"/>
    </source>
</evidence>
<dbReference type="OrthoDB" id="1928974at2759"/>
<evidence type="ECO:0000259" key="2">
    <source>
        <dbReference type="Pfam" id="PF15477"/>
    </source>
</evidence>
<evidence type="ECO:0000313" key="3">
    <source>
        <dbReference type="EMBL" id="CAD6185846.1"/>
    </source>
</evidence>